<dbReference type="OrthoDB" id="9790442at2"/>
<evidence type="ECO:0000256" key="3">
    <source>
        <dbReference type="ARBA" id="ARBA00023012"/>
    </source>
</evidence>
<feature type="DNA-binding region" description="OmpR/PhoB-type" evidence="8">
    <location>
        <begin position="131"/>
        <end position="226"/>
    </location>
</feature>
<dbReference type="GO" id="GO:0005829">
    <property type="term" value="C:cytosol"/>
    <property type="evidence" value="ECO:0007669"/>
    <property type="project" value="TreeGrafter"/>
</dbReference>
<feature type="modified residue" description="4-aspartylphosphate" evidence="7">
    <location>
        <position position="54"/>
    </location>
</feature>
<dbReference type="PROSITE" id="PS50110">
    <property type="entry name" value="RESPONSE_REGULATORY"/>
    <property type="match status" value="1"/>
</dbReference>
<name>A0A2Z2KB11_9BACL</name>
<dbReference type="Gene3D" id="1.10.10.10">
    <property type="entry name" value="Winged helix-like DNA-binding domain superfamily/Winged helix DNA-binding domain"/>
    <property type="match status" value="1"/>
</dbReference>
<gene>
    <name evidence="11" type="ORF">B9T62_03995</name>
</gene>
<dbReference type="Gene3D" id="6.10.250.690">
    <property type="match status" value="1"/>
</dbReference>
<dbReference type="SUPFAM" id="SSF52172">
    <property type="entry name" value="CheY-like"/>
    <property type="match status" value="1"/>
</dbReference>
<feature type="domain" description="OmpR/PhoB-type" evidence="10">
    <location>
        <begin position="131"/>
        <end position="226"/>
    </location>
</feature>
<feature type="domain" description="Response regulatory" evidence="9">
    <location>
        <begin position="5"/>
        <end position="118"/>
    </location>
</feature>
<dbReference type="GO" id="GO:0032993">
    <property type="term" value="C:protein-DNA complex"/>
    <property type="evidence" value="ECO:0007669"/>
    <property type="project" value="TreeGrafter"/>
</dbReference>
<dbReference type="Pfam" id="PF00072">
    <property type="entry name" value="Response_reg"/>
    <property type="match status" value="1"/>
</dbReference>
<dbReference type="FunFam" id="3.40.50.2300:FF:000001">
    <property type="entry name" value="DNA-binding response regulator PhoB"/>
    <property type="match status" value="1"/>
</dbReference>
<comment type="subcellular location">
    <subcellularLocation>
        <location evidence="1">Cytoplasm</location>
    </subcellularLocation>
</comment>
<dbReference type="EMBL" id="CP021780">
    <property type="protein sequence ID" value="ASA20033.1"/>
    <property type="molecule type" value="Genomic_DNA"/>
</dbReference>
<evidence type="ECO:0000259" key="9">
    <source>
        <dbReference type="PROSITE" id="PS50110"/>
    </source>
</evidence>
<keyword evidence="2 7" id="KW-0597">Phosphoprotein</keyword>
<keyword evidence="3" id="KW-0902">Two-component regulatory system</keyword>
<keyword evidence="4" id="KW-0805">Transcription regulation</keyword>
<dbReference type="GO" id="GO:0006355">
    <property type="term" value="P:regulation of DNA-templated transcription"/>
    <property type="evidence" value="ECO:0007669"/>
    <property type="project" value="InterPro"/>
</dbReference>
<dbReference type="Proteomes" id="UP000249890">
    <property type="component" value="Chromosome"/>
</dbReference>
<protein>
    <submittedName>
        <fullName evidence="11">DNA-binding response regulator</fullName>
    </submittedName>
</protein>
<accession>A0A2Z2KB11</accession>
<dbReference type="GO" id="GO:0000156">
    <property type="term" value="F:phosphorelay response regulator activity"/>
    <property type="evidence" value="ECO:0007669"/>
    <property type="project" value="TreeGrafter"/>
</dbReference>
<dbReference type="FunFam" id="1.10.10.10:FF:000018">
    <property type="entry name" value="DNA-binding response regulator ResD"/>
    <property type="match status" value="1"/>
</dbReference>
<evidence type="ECO:0000313" key="12">
    <source>
        <dbReference type="Proteomes" id="UP000249890"/>
    </source>
</evidence>
<keyword evidence="5 8" id="KW-0238">DNA-binding</keyword>
<evidence type="ECO:0000256" key="5">
    <source>
        <dbReference type="ARBA" id="ARBA00023125"/>
    </source>
</evidence>
<sequence>MSRKNILIIEDERDLANMIKNYLIKEQYNAEICCNGSDALAVVERYQPHMVILDLMLPGKDGLEILRQVRLKSAIPVIIISAKETELDRILGLKIGADDYMTKPFSIKELVARVDALFRRISAYQFSTEANQRIQFNNMLIDLTSRMVTIEGEPVNLTAKEFDLLAFLLKHPKQVLSKEQMYDNVWGLNEYGDINTVAIHIQKIREKLGQAHGITTMRGIGYRFDGELK</sequence>
<dbReference type="RefSeq" id="WP_087914056.1">
    <property type="nucleotide sequence ID" value="NZ_CP021780.1"/>
</dbReference>
<dbReference type="Gene3D" id="3.40.50.2300">
    <property type="match status" value="1"/>
</dbReference>
<evidence type="ECO:0000256" key="1">
    <source>
        <dbReference type="ARBA" id="ARBA00004496"/>
    </source>
</evidence>
<dbReference type="Pfam" id="PF00486">
    <property type="entry name" value="Trans_reg_C"/>
    <property type="match status" value="1"/>
</dbReference>
<evidence type="ECO:0000256" key="7">
    <source>
        <dbReference type="PROSITE-ProRule" id="PRU00169"/>
    </source>
</evidence>
<evidence type="ECO:0000256" key="6">
    <source>
        <dbReference type="ARBA" id="ARBA00023163"/>
    </source>
</evidence>
<dbReference type="InterPro" id="IPR039420">
    <property type="entry name" value="WalR-like"/>
</dbReference>
<evidence type="ECO:0000313" key="11">
    <source>
        <dbReference type="EMBL" id="ASA20033.1"/>
    </source>
</evidence>
<dbReference type="AlphaFoldDB" id="A0A2Z2KB11"/>
<dbReference type="GO" id="GO:0000976">
    <property type="term" value="F:transcription cis-regulatory region binding"/>
    <property type="evidence" value="ECO:0007669"/>
    <property type="project" value="TreeGrafter"/>
</dbReference>
<dbReference type="PANTHER" id="PTHR48111:SF40">
    <property type="entry name" value="PHOSPHATE REGULON TRANSCRIPTIONAL REGULATORY PROTEIN PHOB"/>
    <property type="match status" value="1"/>
</dbReference>
<keyword evidence="6" id="KW-0804">Transcription</keyword>
<dbReference type="KEGG" id="pdh:B9T62_03995"/>
<organism evidence="11 12">
    <name type="scientific">Paenibacillus donghaensis</name>
    <dbReference type="NCBI Taxonomy" id="414771"/>
    <lineage>
        <taxon>Bacteria</taxon>
        <taxon>Bacillati</taxon>
        <taxon>Bacillota</taxon>
        <taxon>Bacilli</taxon>
        <taxon>Bacillales</taxon>
        <taxon>Paenibacillaceae</taxon>
        <taxon>Paenibacillus</taxon>
    </lineage>
</organism>
<proteinExistence type="predicted"/>
<evidence type="ECO:0000256" key="4">
    <source>
        <dbReference type="ARBA" id="ARBA00023015"/>
    </source>
</evidence>
<keyword evidence="12" id="KW-1185">Reference proteome</keyword>
<dbReference type="SMART" id="SM00862">
    <property type="entry name" value="Trans_reg_C"/>
    <property type="match status" value="1"/>
</dbReference>
<dbReference type="CDD" id="cd00383">
    <property type="entry name" value="trans_reg_C"/>
    <property type="match status" value="1"/>
</dbReference>
<dbReference type="PROSITE" id="PS51755">
    <property type="entry name" value="OMPR_PHOB"/>
    <property type="match status" value="1"/>
</dbReference>
<dbReference type="InterPro" id="IPR001867">
    <property type="entry name" value="OmpR/PhoB-type_DNA-bd"/>
</dbReference>
<dbReference type="PANTHER" id="PTHR48111">
    <property type="entry name" value="REGULATOR OF RPOS"/>
    <property type="match status" value="1"/>
</dbReference>
<reference evidence="11 12" key="1">
    <citation type="submission" date="2017-06" db="EMBL/GenBank/DDBJ databases">
        <title>Complete genome sequence of Paenibacillus donghaensis KCTC 13049T isolated from East Sea sediment, South Korea.</title>
        <authorList>
            <person name="Jung B.K."/>
            <person name="Hong S.-J."/>
            <person name="Shin J.-H."/>
        </authorList>
    </citation>
    <scope>NUCLEOTIDE SEQUENCE [LARGE SCALE GENOMIC DNA]</scope>
    <source>
        <strain evidence="11 12">KCTC 13049</strain>
    </source>
</reference>
<dbReference type="InterPro" id="IPR036388">
    <property type="entry name" value="WH-like_DNA-bd_sf"/>
</dbReference>
<evidence type="ECO:0000256" key="2">
    <source>
        <dbReference type="ARBA" id="ARBA00022553"/>
    </source>
</evidence>
<evidence type="ECO:0000259" key="10">
    <source>
        <dbReference type="PROSITE" id="PS51755"/>
    </source>
</evidence>
<dbReference type="InterPro" id="IPR011006">
    <property type="entry name" value="CheY-like_superfamily"/>
</dbReference>
<dbReference type="SMART" id="SM00448">
    <property type="entry name" value="REC"/>
    <property type="match status" value="1"/>
</dbReference>
<dbReference type="InterPro" id="IPR001789">
    <property type="entry name" value="Sig_transdc_resp-reg_receiver"/>
</dbReference>
<dbReference type="CDD" id="cd17574">
    <property type="entry name" value="REC_OmpR"/>
    <property type="match status" value="1"/>
</dbReference>
<evidence type="ECO:0000256" key="8">
    <source>
        <dbReference type="PROSITE-ProRule" id="PRU01091"/>
    </source>
</evidence>